<evidence type="ECO:0000313" key="1">
    <source>
        <dbReference type="EMBL" id="KIO22411.1"/>
    </source>
</evidence>
<name>A0A0C3QBE8_9AGAM</name>
<evidence type="ECO:0008006" key="3">
    <source>
        <dbReference type="Google" id="ProtNLM"/>
    </source>
</evidence>
<reference evidence="2" key="2">
    <citation type="submission" date="2015-01" db="EMBL/GenBank/DDBJ databases">
        <title>Evolutionary Origins and Diversification of the Mycorrhizal Mutualists.</title>
        <authorList>
            <consortium name="DOE Joint Genome Institute"/>
            <consortium name="Mycorrhizal Genomics Consortium"/>
            <person name="Kohler A."/>
            <person name="Kuo A."/>
            <person name="Nagy L.G."/>
            <person name="Floudas D."/>
            <person name="Copeland A."/>
            <person name="Barry K.W."/>
            <person name="Cichocki N."/>
            <person name="Veneault-Fourrey C."/>
            <person name="LaButti K."/>
            <person name="Lindquist E.A."/>
            <person name="Lipzen A."/>
            <person name="Lundell T."/>
            <person name="Morin E."/>
            <person name="Murat C."/>
            <person name="Riley R."/>
            <person name="Ohm R."/>
            <person name="Sun H."/>
            <person name="Tunlid A."/>
            <person name="Henrissat B."/>
            <person name="Grigoriev I.V."/>
            <person name="Hibbett D.S."/>
            <person name="Martin F."/>
        </authorList>
    </citation>
    <scope>NUCLEOTIDE SEQUENCE [LARGE SCALE GENOMIC DNA]</scope>
    <source>
        <strain evidence="2">MUT 4182</strain>
    </source>
</reference>
<protein>
    <recommendedName>
        <fullName evidence="3">F-box domain-containing protein</fullName>
    </recommendedName>
</protein>
<dbReference type="InterPro" id="IPR032675">
    <property type="entry name" value="LRR_dom_sf"/>
</dbReference>
<proteinExistence type="predicted"/>
<keyword evidence="2" id="KW-1185">Reference proteome</keyword>
<dbReference type="OrthoDB" id="3179623at2759"/>
<dbReference type="EMBL" id="KN823110">
    <property type="protein sequence ID" value="KIO22411.1"/>
    <property type="molecule type" value="Genomic_DNA"/>
</dbReference>
<dbReference type="SUPFAM" id="SSF52047">
    <property type="entry name" value="RNI-like"/>
    <property type="match status" value="1"/>
</dbReference>
<gene>
    <name evidence="1" type="ORF">M407DRAFT_28058</name>
</gene>
<dbReference type="AlphaFoldDB" id="A0A0C3QBE8"/>
<evidence type="ECO:0000313" key="2">
    <source>
        <dbReference type="Proteomes" id="UP000054248"/>
    </source>
</evidence>
<sequence length="486" mass="53961">MHPVLSTPELLLDIFQWVPVDQMLAVALVNQTWSEWALDLKWRTAWVPLKALVSILGSLDTITLNKHLLYTLGPVIPSALARFYHRSRAVTRLTFQNRFGLEPSSLERIEELSRRQGPIFSDRLAQVYILLEEHTKDTAHLLLAPSLRDVEIRFGWPRPPPTTAISFTNSLISVAAEHLYSITTVVEWPKDTDLTGGGAGSYVASPLWETLTAAPGLRHLYLIGYPVNNFGSLPAKRFSPNHTFSSISLENLTLVGIGRSIPTSLALSIAATHMPNLLRLETPETCLGTQDAVIILQHLKSTALQLEVLTLCLEQDLEDSILRDCLSFRNLRNLSLTCKGNNNLTETEWSRIMRSSPALPTLQTFSLKQSSRNSWEVPLTVSSLFALASRAPDLESLTLPLNANKFGSTVFLSRPRSFYSLRHLSLVVYIPESACNQFAHLIASMCPNAQELHVVGVTWNGQIMKGLTQMVLNHMSAQHVSTGSSA</sequence>
<dbReference type="Proteomes" id="UP000054248">
    <property type="component" value="Unassembled WGS sequence"/>
</dbReference>
<organism evidence="1 2">
    <name type="scientific">Tulasnella calospora MUT 4182</name>
    <dbReference type="NCBI Taxonomy" id="1051891"/>
    <lineage>
        <taxon>Eukaryota</taxon>
        <taxon>Fungi</taxon>
        <taxon>Dikarya</taxon>
        <taxon>Basidiomycota</taxon>
        <taxon>Agaricomycotina</taxon>
        <taxon>Agaricomycetes</taxon>
        <taxon>Cantharellales</taxon>
        <taxon>Tulasnellaceae</taxon>
        <taxon>Tulasnella</taxon>
    </lineage>
</organism>
<dbReference type="Gene3D" id="3.80.10.10">
    <property type="entry name" value="Ribonuclease Inhibitor"/>
    <property type="match status" value="1"/>
</dbReference>
<accession>A0A0C3QBE8</accession>
<dbReference type="HOGENOM" id="CLU_561626_0_0_1"/>
<reference evidence="1 2" key="1">
    <citation type="submission" date="2014-04" db="EMBL/GenBank/DDBJ databases">
        <authorList>
            <consortium name="DOE Joint Genome Institute"/>
            <person name="Kuo A."/>
            <person name="Girlanda M."/>
            <person name="Perotto S."/>
            <person name="Kohler A."/>
            <person name="Nagy L.G."/>
            <person name="Floudas D."/>
            <person name="Copeland A."/>
            <person name="Barry K.W."/>
            <person name="Cichocki N."/>
            <person name="Veneault-Fourrey C."/>
            <person name="LaButti K."/>
            <person name="Lindquist E.A."/>
            <person name="Lipzen A."/>
            <person name="Lundell T."/>
            <person name="Morin E."/>
            <person name="Murat C."/>
            <person name="Sun H."/>
            <person name="Tunlid A."/>
            <person name="Henrissat B."/>
            <person name="Grigoriev I.V."/>
            <person name="Hibbett D.S."/>
            <person name="Martin F."/>
            <person name="Nordberg H.P."/>
            <person name="Cantor M.N."/>
            <person name="Hua S.X."/>
        </authorList>
    </citation>
    <scope>NUCLEOTIDE SEQUENCE [LARGE SCALE GENOMIC DNA]</scope>
    <source>
        <strain evidence="1 2">MUT 4182</strain>
    </source>
</reference>